<evidence type="ECO:0000256" key="7">
    <source>
        <dbReference type="ARBA" id="ARBA00058683"/>
    </source>
</evidence>
<dbReference type="Pfam" id="PF00441">
    <property type="entry name" value="Acyl-CoA_dh_1"/>
    <property type="match status" value="1"/>
</dbReference>
<dbReference type="AlphaFoldDB" id="A0A5J6N5Y8"/>
<evidence type="ECO:0000259" key="14">
    <source>
        <dbReference type="Pfam" id="PF12806"/>
    </source>
</evidence>
<dbReference type="InterPro" id="IPR037069">
    <property type="entry name" value="AcylCoA_DH/ox_N_sf"/>
</dbReference>
<comment type="similarity">
    <text evidence="2 10">Belongs to the acyl-CoA dehydrogenase family.</text>
</comment>
<dbReference type="PANTHER" id="PTHR42803:SF1">
    <property type="entry name" value="BROAD-SPECIFICITY LINEAR ACYL-COA DEHYDROGENASE FADE5"/>
    <property type="match status" value="1"/>
</dbReference>
<evidence type="ECO:0000256" key="8">
    <source>
        <dbReference type="ARBA" id="ARBA00066694"/>
    </source>
</evidence>
<gene>
    <name evidence="15" type="ORF">FRZ61_47760</name>
</gene>
<feature type="domain" description="Acyl-CoA oxidase/dehydrogenase middle" evidence="12">
    <location>
        <begin position="162"/>
        <end position="270"/>
    </location>
</feature>
<dbReference type="SUPFAM" id="SSF47203">
    <property type="entry name" value="Acyl-CoA dehydrogenase C-terminal domain-like"/>
    <property type="match status" value="1"/>
</dbReference>
<dbReference type="Gene3D" id="1.20.140.10">
    <property type="entry name" value="Butyryl-CoA Dehydrogenase, subunit A, domain 3"/>
    <property type="match status" value="1"/>
</dbReference>
<dbReference type="InterPro" id="IPR009100">
    <property type="entry name" value="AcylCoA_DH/oxidase_NM_dom_sf"/>
</dbReference>
<evidence type="ECO:0000256" key="3">
    <source>
        <dbReference type="ARBA" id="ARBA00022630"/>
    </source>
</evidence>
<dbReference type="Pfam" id="PF02771">
    <property type="entry name" value="Acyl-CoA_dh_N"/>
    <property type="match status" value="1"/>
</dbReference>
<reference evidence="15 16" key="1">
    <citation type="submission" date="2019-08" db="EMBL/GenBank/DDBJ databases">
        <title>Hyperibacter terrae gen. nov., sp. nov. and Hyperibacter viscosus sp. nov., two new members in the family Rhodospirillaceae isolated from the rhizosphere of Hypericum perforatum.</title>
        <authorList>
            <person name="Noviana Z."/>
        </authorList>
    </citation>
    <scope>NUCLEOTIDE SEQUENCE [LARGE SCALE GENOMIC DNA]</scope>
    <source>
        <strain evidence="15 16">R5959</strain>
    </source>
</reference>
<evidence type="ECO:0000313" key="15">
    <source>
        <dbReference type="EMBL" id="QEX24834.1"/>
    </source>
</evidence>
<dbReference type="InterPro" id="IPR013786">
    <property type="entry name" value="AcylCoA_DH/ox_N"/>
</dbReference>
<dbReference type="RefSeq" id="WP_151120101.1">
    <property type="nucleotide sequence ID" value="NZ_CP042582.1"/>
</dbReference>
<sequence>MPDYKAPLRDIRFVLHELLDDSKLAELPGYADATPELVDSILDAAASFCEEQLVPLNRPGDETGSQLANGVVTTPPGFKEAYKAFAEGGWISLANDPDYGGQGLPKLVSFAVEEIICSANLSFGMFPGLSNGAYNAIALHGSPELKSFYLPKLTTGEWAGTMCLTEPQCGTDLGLVRTKAEPQPDGSFKITGNKIFISAGEHDLTDNILHLVLARLPDAPAGTRGISLFLVPKFLPKPDGSPGPRNALSCIAIEKKMGIHASPTCQMAFDGATGWLVGRPHKGMSAMFTMMNAARLGVGVQGLGIAEAAYQGARDYAKQRLQGRAPQGPQAPDKPADPIIVHSDIRRMLLTIRAKTEAARALALWVGKELDVSLKHPDPAAREAADDLVALLTPIVKAALTDLGFEAANLGMQVWGGHGYIRDNGMEQFSRDARITQIYEGTNGIQALDLVGRKLSLSMGRLLRRYFHPTAAFIEESMTDPALGEFVLPLAKCFARLQQATAFVAETGLKDPEAAAAVAPDYLKLFSYTVFATLWVRMAKIALAKQNGEEAEFYKAKLACARFYLERILPEHSAPFALVMAGKGALAGMPIEAF</sequence>
<evidence type="ECO:0000256" key="9">
    <source>
        <dbReference type="ARBA" id="ARBA00069043"/>
    </source>
</evidence>
<evidence type="ECO:0000259" key="12">
    <source>
        <dbReference type="Pfam" id="PF02770"/>
    </source>
</evidence>
<keyword evidence="3 10" id="KW-0285">Flavoprotein</keyword>
<evidence type="ECO:0000259" key="11">
    <source>
        <dbReference type="Pfam" id="PF00441"/>
    </source>
</evidence>
<dbReference type="InterPro" id="IPR036250">
    <property type="entry name" value="AcylCo_DH-like_C"/>
</dbReference>
<dbReference type="GO" id="GO:0050660">
    <property type="term" value="F:flavin adenine dinucleotide binding"/>
    <property type="evidence" value="ECO:0007669"/>
    <property type="project" value="InterPro"/>
</dbReference>
<dbReference type="EC" id="1.3.99.41" evidence="8"/>
<comment type="function">
    <text evidence="7">Involved in the assimilation of dimethylsulphoniopropionate (DMSP), an important compound in the fixation of carbon in marine phytoplankton, by mediating the conversion of 3-(methylthio)propanoyl-CoA (MMPA-CoA) to 3-(methylthio)acryloyl-CoA (MTA-CoA).</text>
</comment>
<dbReference type="GO" id="GO:0016627">
    <property type="term" value="F:oxidoreductase activity, acting on the CH-CH group of donors"/>
    <property type="evidence" value="ECO:0007669"/>
    <property type="project" value="InterPro"/>
</dbReference>
<dbReference type="PANTHER" id="PTHR42803">
    <property type="entry name" value="ACYL-COA DEHYDROGENASE"/>
    <property type="match status" value="1"/>
</dbReference>
<dbReference type="Pfam" id="PF12806">
    <property type="entry name" value="Acyl-CoA_dh_C"/>
    <property type="match status" value="1"/>
</dbReference>
<dbReference type="Gene3D" id="2.40.110.10">
    <property type="entry name" value="Butyryl-CoA Dehydrogenase, subunit A, domain 2"/>
    <property type="match status" value="1"/>
</dbReference>
<protein>
    <recommendedName>
        <fullName evidence="9">3-methylmercaptopropionyl-CoA dehydrogenase</fullName>
        <ecNumber evidence="8">1.3.99.41</ecNumber>
    </recommendedName>
</protein>
<dbReference type="SUPFAM" id="SSF56645">
    <property type="entry name" value="Acyl-CoA dehydrogenase NM domain-like"/>
    <property type="match status" value="1"/>
</dbReference>
<feature type="domain" description="Acetyl-CoA dehydrogenase-like C-terminal" evidence="14">
    <location>
        <begin position="472"/>
        <end position="590"/>
    </location>
</feature>
<dbReference type="FunFam" id="2.40.110.10:FF:000031">
    <property type="entry name" value="Acyl-CoA dehydrogenase, putative"/>
    <property type="match status" value="1"/>
</dbReference>
<evidence type="ECO:0000313" key="16">
    <source>
        <dbReference type="Proteomes" id="UP000325797"/>
    </source>
</evidence>
<evidence type="ECO:0000256" key="6">
    <source>
        <dbReference type="ARBA" id="ARBA00051388"/>
    </source>
</evidence>
<evidence type="ECO:0000256" key="4">
    <source>
        <dbReference type="ARBA" id="ARBA00022827"/>
    </source>
</evidence>
<evidence type="ECO:0000256" key="2">
    <source>
        <dbReference type="ARBA" id="ARBA00009347"/>
    </source>
</evidence>
<dbReference type="InterPro" id="IPR009075">
    <property type="entry name" value="AcylCo_DH/oxidase_C"/>
</dbReference>
<evidence type="ECO:0000256" key="1">
    <source>
        <dbReference type="ARBA" id="ARBA00001974"/>
    </source>
</evidence>
<proteinExistence type="inferred from homology"/>
<keyword evidence="5 10" id="KW-0560">Oxidoreductase</keyword>
<comment type="catalytic activity">
    <reaction evidence="6">
        <text>3-(methylsulfanyl)propanoyl-CoA + oxidized [electron-transfer flavoprotein] + H(+) = 3-(methylsulfanyl)acryloyl-CoA + reduced [electron-transfer flavoprotein]</text>
        <dbReference type="Rhea" id="RHEA:52612"/>
        <dbReference type="Rhea" id="RHEA-COMP:10685"/>
        <dbReference type="Rhea" id="RHEA-COMP:10686"/>
        <dbReference type="ChEBI" id="CHEBI:15378"/>
        <dbReference type="ChEBI" id="CHEBI:57692"/>
        <dbReference type="ChEBI" id="CHEBI:58307"/>
        <dbReference type="ChEBI" id="CHEBI:82815"/>
        <dbReference type="ChEBI" id="CHEBI:84994"/>
        <dbReference type="EC" id="1.3.99.41"/>
    </reaction>
    <physiologicalReaction direction="left-to-right" evidence="6">
        <dbReference type="Rhea" id="RHEA:52613"/>
    </physiologicalReaction>
</comment>
<dbReference type="OrthoDB" id="5510711at2"/>
<evidence type="ECO:0000259" key="13">
    <source>
        <dbReference type="Pfam" id="PF02771"/>
    </source>
</evidence>
<dbReference type="InterPro" id="IPR046373">
    <property type="entry name" value="Acyl-CoA_Oxase/DH_mid-dom_sf"/>
</dbReference>
<dbReference type="Gene3D" id="1.10.540.10">
    <property type="entry name" value="Acyl-CoA dehydrogenase/oxidase, N-terminal domain"/>
    <property type="match status" value="1"/>
</dbReference>
<dbReference type="InterPro" id="IPR025878">
    <property type="entry name" value="Acyl-CoA_dh-like_C_dom"/>
</dbReference>
<feature type="domain" description="Acyl-CoA dehydrogenase/oxidase C-terminal" evidence="11">
    <location>
        <begin position="282"/>
        <end position="450"/>
    </location>
</feature>
<dbReference type="EMBL" id="CP042582">
    <property type="protein sequence ID" value="QEX24834.1"/>
    <property type="molecule type" value="Genomic_DNA"/>
</dbReference>
<evidence type="ECO:0000256" key="5">
    <source>
        <dbReference type="ARBA" id="ARBA00023002"/>
    </source>
</evidence>
<keyword evidence="16" id="KW-1185">Reference proteome</keyword>
<feature type="domain" description="Acyl-CoA dehydrogenase/oxidase N-terminal" evidence="13">
    <location>
        <begin position="40"/>
        <end position="157"/>
    </location>
</feature>
<evidence type="ECO:0000256" key="10">
    <source>
        <dbReference type="RuleBase" id="RU362125"/>
    </source>
</evidence>
<dbReference type="KEGG" id="hadh:FRZ61_47760"/>
<accession>A0A5J6N5Y8</accession>
<comment type="cofactor">
    <cofactor evidence="1 10">
        <name>FAD</name>
        <dbReference type="ChEBI" id="CHEBI:57692"/>
    </cofactor>
</comment>
<dbReference type="InterPro" id="IPR006091">
    <property type="entry name" value="Acyl-CoA_Oxase/DH_mid-dom"/>
</dbReference>
<dbReference type="Proteomes" id="UP000325797">
    <property type="component" value="Chromosome"/>
</dbReference>
<dbReference type="Pfam" id="PF02770">
    <property type="entry name" value="Acyl-CoA_dh_M"/>
    <property type="match status" value="1"/>
</dbReference>
<dbReference type="InterPro" id="IPR052166">
    <property type="entry name" value="Diverse_Acyl-CoA_DH"/>
</dbReference>
<name>A0A5J6N5Y8_9PROT</name>
<organism evidence="15 16">
    <name type="scientific">Hypericibacter adhaerens</name>
    <dbReference type="NCBI Taxonomy" id="2602016"/>
    <lineage>
        <taxon>Bacteria</taxon>
        <taxon>Pseudomonadati</taxon>
        <taxon>Pseudomonadota</taxon>
        <taxon>Alphaproteobacteria</taxon>
        <taxon>Rhodospirillales</taxon>
        <taxon>Dongiaceae</taxon>
        <taxon>Hypericibacter</taxon>
    </lineage>
</organism>
<keyword evidence="4 10" id="KW-0274">FAD</keyword>